<dbReference type="EMBL" id="QGKY02000094">
    <property type="protein sequence ID" value="KAF2604753.1"/>
    <property type="molecule type" value="Genomic_DNA"/>
</dbReference>
<comment type="caution">
    <text evidence="1">The sequence shown here is derived from an EMBL/GenBank/DDBJ whole genome shotgun (WGS) entry which is preliminary data.</text>
</comment>
<reference evidence="1" key="1">
    <citation type="submission" date="2019-12" db="EMBL/GenBank/DDBJ databases">
        <title>Genome sequencing and annotation of Brassica cretica.</title>
        <authorList>
            <person name="Studholme D.J."/>
            <person name="Sarris P.F."/>
        </authorList>
    </citation>
    <scope>NUCLEOTIDE SEQUENCE</scope>
    <source>
        <strain evidence="1">PFS-102/07</strain>
        <tissue evidence="1">Leaf</tissue>
    </source>
</reference>
<organism evidence="1">
    <name type="scientific">Brassica cretica</name>
    <name type="common">Mustard</name>
    <dbReference type="NCBI Taxonomy" id="69181"/>
    <lineage>
        <taxon>Eukaryota</taxon>
        <taxon>Viridiplantae</taxon>
        <taxon>Streptophyta</taxon>
        <taxon>Embryophyta</taxon>
        <taxon>Tracheophyta</taxon>
        <taxon>Spermatophyta</taxon>
        <taxon>Magnoliopsida</taxon>
        <taxon>eudicotyledons</taxon>
        <taxon>Gunneridae</taxon>
        <taxon>Pentapetalae</taxon>
        <taxon>rosids</taxon>
        <taxon>malvids</taxon>
        <taxon>Brassicales</taxon>
        <taxon>Brassicaceae</taxon>
        <taxon>Brassiceae</taxon>
        <taxon>Brassica</taxon>
    </lineage>
</organism>
<protein>
    <submittedName>
        <fullName evidence="1">Uncharacterized protein</fullName>
    </submittedName>
</protein>
<proteinExistence type="predicted"/>
<name>A0A8S9LH69_BRACR</name>
<dbReference type="AlphaFoldDB" id="A0A8S9LH69"/>
<accession>A0A8S9LH69</accession>
<gene>
    <name evidence="1" type="ORF">F2Q70_00028850</name>
</gene>
<evidence type="ECO:0000313" key="1">
    <source>
        <dbReference type="EMBL" id="KAF2604753.1"/>
    </source>
</evidence>
<sequence length="143" mass="16316">MLASIQMESKATKYYNGLEIQPVLRDHEQSLEEVERVEALEQQKKWSPPPTGWLKCNIGVDWTKNDFKTEGLANFKGEIGLIINKLVRVERWRLVKENWANNRGAFLITQSVTKGGHLSSYVAAEGPNWLHDCFENEEVLSSG</sequence>